<keyword evidence="5" id="KW-1185">Reference proteome</keyword>
<evidence type="ECO:0000256" key="2">
    <source>
        <dbReference type="SAM" id="MobiDB-lite"/>
    </source>
</evidence>
<evidence type="ECO:0000313" key="5">
    <source>
        <dbReference type="Proteomes" id="UP000198341"/>
    </source>
</evidence>
<evidence type="ECO:0000313" key="4">
    <source>
        <dbReference type="EMBL" id="CCO14003.1"/>
    </source>
</evidence>
<feature type="region of interest" description="Disordered" evidence="2">
    <location>
        <begin position="1"/>
        <end position="99"/>
    </location>
</feature>
<sequence length="584" mass="65270">MSSPSSCRRQQHRFQHQRSRTNEYASATNGNTNSHSRDDMKQHPVAEKRFVQKQRRLGQNSNVFASVTSSSSSSSKTKGENKKQKSRTHASDGTTNTNNKKRAIPLSIWESRKGSNFKLQYALDGNKLRLLSPEEARDLSSNKNGAFSFDPLHLGRKKRAFLRQIDNIRDSFFPQKTSVTSDYWDYAKYRFTQRIASSCMTVLATQQMLAAIGLGASRSIPAAAALNWVLKDGLGRLGKLSVATNFGRSFDSDVKRLRFSSSLVYTGAVFIETITPFFPKHFLAIATVANVGKSIGITTGNVVRPPIQKTFALEENLGEIAAKTSAQQVLADNIGLALGVSVMKFQTKFVSLALQRAVPLALFPILASIDLVSIHKQLKSVQLRTVNKERAEIIAEAFVREKKLATQLQVAEKERLLFPARLDASALPLRVTSLGNACSTLDALASAFKDDVHRPYVLSYEPYVQKKRTVLSGIFMRDRKPLKYKGRALLALSHRATSKDVLQGILQVAHIRNLPFRKDLNEKEAYDWAVSESSRRAKADVNAFHNQIVSNGWQANLILLSSNERMPYFLDEKEIRSLLKLAHK</sequence>
<feature type="compositionally biased region" description="Polar residues" evidence="2">
    <location>
        <begin position="22"/>
        <end position="34"/>
    </location>
</feature>
<evidence type="ECO:0000256" key="1">
    <source>
        <dbReference type="ARBA" id="ARBA00007558"/>
    </source>
</evidence>
<feature type="domain" description="Protein root UVB sensitive/RUS" evidence="3">
    <location>
        <begin position="165"/>
        <end position="401"/>
    </location>
</feature>
<feature type="compositionally biased region" description="Basic and acidic residues" evidence="2">
    <location>
        <begin position="35"/>
        <end position="50"/>
    </location>
</feature>
<dbReference type="PANTHER" id="PTHR12770:SF29">
    <property type="entry name" value="PROTEIN ROOT UVB SENSITIVE 4"/>
    <property type="match status" value="1"/>
</dbReference>
<proteinExistence type="inferred from homology"/>
<feature type="compositionally biased region" description="Basic residues" evidence="2">
    <location>
        <begin position="9"/>
        <end position="19"/>
    </location>
</feature>
<evidence type="ECO:0000259" key="3">
    <source>
        <dbReference type="Pfam" id="PF04884"/>
    </source>
</evidence>
<gene>
    <name evidence="4" type="ORF">Bathy01g07310</name>
</gene>
<feature type="compositionally biased region" description="Polar residues" evidence="2">
    <location>
        <begin position="57"/>
        <end position="68"/>
    </location>
</feature>
<dbReference type="eggNOG" id="KOG4249">
    <property type="taxonomic scope" value="Eukaryota"/>
</dbReference>
<dbReference type="OrthoDB" id="364779at2759"/>
<protein>
    <recommendedName>
        <fullName evidence="3">Protein root UVB sensitive/RUS domain-containing protein</fullName>
    </recommendedName>
</protein>
<reference evidence="4 5" key="1">
    <citation type="submission" date="2011-10" db="EMBL/GenBank/DDBJ databases">
        <authorList>
            <person name="Genoscope - CEA"/>
        </authorList>
    </citation>
    <scope>NUCLEOTIDE SEQUENCE [LARGE SCALE GENOMIC DNA]</scope>
    <source>
        <strain evidence="4 5">RCC 1105</strain>
    </source>
</reference>
<dbReference type="Pfam" id="PF04884">
    <property type="entry name" value="UVB_sens_prot"/>
    <property type="match status" value="1"/>
</dbReference>
<dbReference type="AlphaFoldDB" id="K8EXN8"/>
<dbReference type="GeneID" id="19018465"/>
<dbReference type="RefSeq" id="XP_007515124.1">
    <property type="nucleotide sequence ID" value="XM_007515062.1"/>
</dbReference>
<organism evidence="4 5">
    <name type="scientific">Bathycoccus prasinos</name>
    <dbReference type="NCBI Taxonomy" id="41875"/>
    <lineage>
        <taxon>Eukaryota</taxon>
        <taxon>Viridiplantae</taxon>
        <taxon>Chlorophyta</taxon>
        <taxon>Mamiellophyceae</taxon>
        <taxon>Mamiellales</taxon>
        <taxon>Bathycoccaceae</taxon>
        <taxon>Bathycoccus</taxon>
    </lineage>
</organism>
<comment type="similarity">
    <text evidence="1">Belongs to the RUS1 family.</text>
</comment>
<dbReference type="EMBL" id="FO082278">
    <property type="protein sequence ID" value="CCO14003.1"/>
    <property type="molecule type" value="Genomic_DNA"/>
</dbReference>
<dbReference type="InterPro" id="IPR006968">
    <property type="entry name" value="RUS_fam"/>
</dbReference>
<dbReference type="Proteomes" id="UP000198341">
    <property type="component" value="Chromosome 1"/>
</dbReference>
<dbReference type="PANTHER" id="PTHR12770">
    <property type="entry name" value="RUS1 FAMILY PROTEIN C16ORF58"/>
    <property type="match status" value="1"/>
</dbReference>
<dbReference type="KEGG" id="bpg:Bathy01g07310"/>
<name>K8EXN8_9CHLO</name>
<dbReference type="InterPro" id="IPR054549">
    <property type="entry name" value="UVB_sens_RUS_dom"/>
</dbReference>
<accession>K8EXN8</accession>